<name>U5L771_9BACI</name>
<protein>
    <submittedName>
        <fullName evidence="1">Uncharacterized protein</fullName>
    </submittedName>
</protein>
<sequence>MQKNEKALNIMLQPGVAGQLLLHKGMYTPNNQACKMILTTVKYS</sequence>
<gene>
    <name evidence="1" type="ORF">N288_03315</name>
</gene>
<accession>U5L771</accession>
<dbReference type="Proteomes" id="UP000017805">
    <property type="component" value="Chromosome"/>
</dbReference>
<dbReference type="AlphaFoldDB" id="U5L771"/>
<dbReference type="GeneID" id="97347911"/>
<reference evidence="1 2" key="1">
    <citation type="submission" date="2013-07" db="EMBL/GenBank/DDBJ databases">
        <title>Complete genome sequence of Bacillus infantis NRRL B-14911 that has potential to induce cardiac disease by antigenic mimicry.</title>
        <authorList>
            <person name="Massilamany C."/>
            <person name="Smith T.P.L."/>
            <person name="Loy J.D."/>
            <person name="Barletta R."/>
            <person name="Reddy J."/>
        </authorList>
    </citation>
    <scope>NUCLEOTIDE SEQUENCE [LARGE SCALE GENOMIC DNA]</scope>
    <source>
        <strain evidence="1 2">NRRL B-14911</strain>
    </source>
</reference>
<evidence type="ECO:0000313" key="2">
    <source>
        <dbReference type="Proteomes" id="UP000017805"/>
    </source>
</evidence>
<evidence type="ECO:0000313" key="1">
    <source>
        <dbReference type="EMBL" id="AGX02626.1"/>
    </source>
</evidence>
<dbReference type="KEGG" id="bif:N288_03315"/>
<dbReference type="RefSeq" id="WP_009792224.1">
    <property type="nucleotide sequence ID" value="NC_022524.1"/>
</dbReference>
<dbReference type="HOGENOM" id="CLU_3212439_0_0_9"/>
<dbReference type="PATRIC" id="fig|1367477.3.peg.607"/>
<dbReference type="EMBL" id="CP006643">
    <property type="protein sequence ID" value="AGX02626.1"/>
    <property type="molecule type" value="Genomic_DNA"/>
</dbReference>
<keyword evidence="2" id="KW-1185">Reference proteome</keyword>
<dbReference type="STRING" id="1367477.N288_03315"/>
<organism evidence="1 2">
    <name type="scientific">Bacillus infantis NRRL B-14911</name>
    <dbReference type="NCBI Taxonomy" id="1367477"/>
    <lineage>
        <taxon>Bacteria</taxon>
        <taxon>Bacillati</taxon>
        <taxon>Bacillota</taxon>
        <taxon>Bacilli</taxon>
        <taxon>Bacillales</taxon>
        <taxon>Bacillaceae</taxon>
        <taxon>Bacillus</taxon>
    </lineage>
</organism>
<proteinExistence type="predicted"/>